<evidence type="ECO:0000313" key="2">
    <source>
        <dbReference type="Proteomes" id="UP000644699"/>
    </source>
</evidence>
<organism evidence="1 2">
    <name type="scientific">Aureimonas endophytica</name>
    <dbReference type="NCBI Taxonomy" id="2027858"/>
    <lineage>
        <taxon>Bacteria</taxon>
        <taxon>Pseudomonadati</taxon>
        <taxon>Pseudomonadota</taxon>
        <taxon>Alphaproteobacteria</taxon>
        <taxon>Hyphomicrobiales</taxon>
        <taxon>Aurantimonadaceae</taxon>
        <taxon>Aureimonas</taxon>
    </lineage>
</organism>
<sequence>MAGSGAIGGELKARMRRLAASRERSAGSLMREEISQYVEREERREAFIRDGREAWDDYSRTGLHLTEAEADRWLADLEAGEDVVPPRCHG</sequence>
<protein>
    <submittedName>
        <fullName evidence="1">Uncharacterized protein</fullName>
    </submittedName>
</protein>
<dbReference type="GO" id="GO:0006355">
    <property type="term" value="P:regulation of DNA-templated transcription"/>
    <property type="evidence" value="ECO:0007669"/>
    <property type="project" value="InterPro"/>
</dbReference>
<reference evidence="1" key="1">
    <citation type="journal article" date="2014" name="Int. J. Syst. Evol. Microbiol.">
        <title>Complete genome sequence of Corynebacterium casei LMG S-19264T (=DSM 44701T), isolated from a smear-ripened cheese.</title>
        <authorList>
            <consortium name="US DOE Joint Genome Institute (JGI-PGF)"/>
            <person name="Walter F."/>
            <person name="Albersmeier A."/>
            <person name="Kalinowski J."/>
            <person name="Ruckert C."/>
        </authorList>
    </citation>
    <scope>NUCLEOTIDE SEQUENCE</scope>
    <source>
        <strain evidence="1">CGMCC 1.15367</strain>
    </source>
</reference>
<gene>
    <name evidence="1" type="ORF">GCM10011390_12580</name>
</gene>
<dbReference type="Proteomes" id="UP000644699">
    <property type="component" value="Unassembled WGS sequence"/>
</dbReference>
<comment type="caution">
    <text evidence="1">The sequence shown here is derived from an EMBL/GenBank/DDBJ whole genome shotgun (WGS) entry which is preliminary data.</text>
</comment>
<proteinExistence type="predicted"/>
<dbReference type="AlphaFoldDB" id="A0A916ZFS0"/>
<dbReference type="EMBL" id="BMIQ01000001">
    <property type="protein sequence ID" value="GGD95302.1"/>
    <property type="molecule type" value="Genomic_DNA"/>
</dbReference>
<accession>A0A916ZFS0</accession>
<dbReference type="SUPFAM" id="SSF47598">
    <property type="entry name" value="Ribbon-helix-helix"/>
    <property type="match status" value="1"/>
</dbReference>
<reference evidence="1" key="2">
    <citation type="submission" date="2020-09" db="EMBL/GenBank/DDBJ databases">
        <authorList>
            <person name="Sun Q."/>
            <person name="Zhou Y."/>
        </authorList>
    </citation>
    <scope>NUCLEOTIDE SEQUENCE</scope>
    <source>
        <strain evidence="1">CGMCC 1.15367</strain>
    </source>
</reference>
<dbReference type="InterPro" id="IPR010985">
    <property type="entry name" value="Ribbon_hlx_hlx"/>
</dbReference>
<evidence type="ECO:0000313" key="1">
    <source>
        <dbReference type="EMBL" id="GGD95302.1"/>
    </source>
</evidence>
<name>A0A916ZFS0_9HYPH</name>
<keyword evidence="2" id="KW-1185">Reference proteome</keyword>